<organism evidence="12 13">
    <name type="scientific">Carnegiea gigantea</name>
    <dbReference type="NCBI Taxonomy" id="171969"/>
    <lineage>
        <taxon>Eukaryota</taxon>
        <taxon>Viridiplantae</taxon>
        <taxon>Streptophyta</taxon>
        <taxon>Embryophyta</taxon>
        <taxon>Tracheophyta</taxon>
        <taxon>Spermatophyta</taxon>
        <taxon>Magnoliopsida</taxon>
        <taxon>eudicotyledons</taxon>
        <taxon>Gunneridae</taxon>
        <taxon>Pentapetalae</taxon>
        <taxon>Caryophyllales</taxon>
        <taxon>Cactineae</taxon>
        <taxon>Cactaceae</taxon>
        <taxon>Cactoideae</taxon>
        <taxon>Echinocereeae</taxon>
        <taxon>Carnegiea</taxon>
    </lineage>
</organism>
<keyword evidence="6" id="KW-0735">Signal-anchor</keyword>
<keyword evidence="9 11" id="KW-0472">Membrane</keyword>
<keyword evidence="8" id="KW-0333">Golgi apparatus</keyword>
<comment type="caution">
    <text evidence="12">The sequence shown here is derived from an EMBL/GenBank/DDBJ whole genome shotgun (WGS) entry which is preliminary data.</text>
</comment>
<keyword evidence="3" id="KW-0328">Glycosyltransferase</keyword>
<evidence type="ECO:0000256" key="8">
    <source>
        <dbReference type="ARBA" id="ARBA00023034"/>
    </source>
</evidence>
<dbReference type="EMBL" id="JAKOGI010000188">
    <property type="protein sequence ID" value="KAJ8440520.1"/>
    <property type="molecule type" value="Genomic_DNA"/>
</dbReference>
<dbReference type="GO" id="GO:0000139">
    <property type="term" value="C:Golgi membrane"/>
    <property type="evidence" value="ECO:0007669"/>
    <property type="project" value="UniProtKB-SubCell"/>
</dbReference>
<dbReference type="PANTHER" id="PTHR46779:SF1">
    <property type="entry name" value="BETA-1,6-GALACTOSYLTRANSFERASE GALT29A"/>
    <property type="match status" value="1"/>
</dbReference>
<gene>
    <name evidence="12" type="ORF">Cgig2_022961</name>
</gene>
<proteinExistence type="inferred from homology"/>
<evidence type="ECO:0000313" key="13">
    <source>
        <dbReference type="Proteomes" id="UP001153076"/>
    </source>
</evidence>
<reference evidence="12" key="1">
    <citation type="submission" date="2022-04" db="EMBL/GenBank/DDBJ databases">
        <title>Carnegiea gigantea Genome sequencing and assembly v2.</title>
        <authorList>
            <person name="Copetti D."/>
            <person name="Sanderson M.J."/>
            <person name="Burquez A."/>
            <person name="Wojciechowski M.F."/>
        </authorList>
    </citation>
    <scope>NUCLEOTIDE SEQUENCE</scope>
    <source>
        <strain evidence="12">SGP5-SGP5p</strain>
        <tissue evidence="12">Aerial part</tissue>
    </source>
</reference>
<dbReference type="OrthoDB" id="10264956at2759"/>
<comment type="subcellular location">
    <subcellularLocation>
        <location evidence="1">Golgi apparatus membrane</location>
        <topology evidence="1">Single-pass type II membrane protein</topology>
    </subcellularLocation>
</comment>
<evidence type="ECO:0000256" key="7">
    <source>
        <dbReference type="ARBA" id="ARBA00022989"/>
    </source>
</evidence>
<keyword evidence="7 11" id="KW-1133">Transmembrane helix</keyword>
<evidence type="ECO:0000256" key="3">
    <source>
        <dbReference type="ARBA" id="ARBA00022676"/>
    </source>
</evidence>
<evidence type="ECO:0000256" key="1">
    <source>
        <dbReference type="ARBA" id="ARBA00004323"/>
    </source>
</evidence>
<dbReference type="GO" id="GO:0008373">
    <property type="term" value="F:sialyltransferase activity"/>
    <property type="evidence" value="ECO:0007669"/>
    <property type="project" value="InterPro"/>
</dbReference>
<dbReference type="PANTHER" id="PTHR46779">
    <property type="entry name" value="BETA-1,6-GALACTOSYLTRANSFERASE GALT29A"/>
    <property type="match status" value="1"/>
</dbReference>
<evidence type="ECO:0000256" key="2">
    <source>
        <dbReference type="ARBA" id="ARBA00006003"/>
    </source>
</evidence>
<keyword evidence="10" id="KW-0325">Glycoprotein</keyword>
<evidence type="ECO:0000256" key="5">
    <source>
        <dbReference type="ARBA" id="ARBA00022692"/>
    </source>
</evidence>
<evidence type="ECO:0000313" key="12">
    <source>
        <dbReference type="EMBL" id="KAJ8440520.1"/>
    </source>
</evidence>
<protein>
    <submittedName>
        <fullName evidence="12">Uncharacterized protein</fullName>
    </submittedName>
</protein>
<keyword evidence="5 11" id="KW-0812">Transmembrane</keyword>
<dbReference type="Proteomes" id="UP001153076">
    <property type="component" value="Unassembled WGS sequence"/>
</dbReference>
<evidence type="ECO:0000256" key="10">
    <source>
        <dbReference type="ARBA" id="ARBA00023180"/>
    </source>
</evidence>
<evidence type="ECO:0000256" key="9">
    <source>
        <dbReference type="ARBA" id="ARBA00023136"/>
    </source>
</evidence>
<dbReference type="Pfam" id="PF00777">
    <property type="entry name" value="Glyco_transf_29"/>
    <property type="match status" value="1"/>
</dbReference>
<evidence type="ECO:0000256" key="11">
    <source>
        <dbReference type="SAM" id="Phobius"/>
    </source>
</evidence>
<keyword evidence="13" id="KW-1185">Reference proteome</keyword>
<feature type="transmembrane region" description="Helical" evidence="11">
    <location>
        <begin position="48"/>
        <end position="66"/>
    </location>
</feature>
<comment type="similarity">
    <text evidence="2">Belongs to the glycosyltransferase 29 family.</text>
</comment>
<dbReference type="Gene3D" id="3.90.1480.20">
    <property type="entry name" value="Glycosyl transferase family 29"/>
    <property type="match status" value="1"/>
</dbReference>
<dbReference type="CDD" id="cd19952">
    <property type="entry name" value="GT29"/>
    <property type="match status" value="1"/>
</dbReference>
<dbReference type="AlphaFoldDB" id="A0A9Q1QHG4"/>
<evidence type="ECO:0000256" key="6">
    <source>
        <dbReference type="ARBA" id="ARBA00022968"/>
    </source>
</evidence>
<dbReference type="InterPro" id="IPR001675">
    <property type="entry name" value="Glyco_trans_29"/>
</dbReference>
<accession>A0A9Q1QHG4</accession>
<sequence length="439" mass="49586">MADTQFFWSKDEDSDSKPIYTIYANCSPNTIAICHIFSAQMKRPTRPVFSLLVLIVVAATLGYRVAIRSGFGSIYGDGNVEIRFWGSGSAETEPISPLMLNSTVLELAETEVGEAQLRQEIGQLLDGDFGSTAKLRTFATWHRFFSGSDIQTRLARGMPVSLRSSAFQSVWLEFRRALSDWARNKRFQPDIMDELIDLVKVPIDKHYGLSSQKKKYSSCAVVGNSGILLTKEFGDLIDSHEAVIRLNNARIESYKKNVGSKTSISFINSNILHLCARREDCFCHPYGANVPVVMYMCQPAQFLDYVACSSSHKSPLTVTDPRFDVLCARIVKYYSLKRFLDGPNKTLEQWYSAHDGPMFHYSSGMQAVMLALGICDRVSLFGFGKSTSAKHHYHSNQKAELGLHDYEAEYDLYRDLVERPQAIPFISREFKFPPVLIHR</sequence>
<keyword evidence="4" id="KW-0808">Transferase</keyword>
<evidence type="ECO:0000256" key="4">
    <source>
        <dbReference type="ARBA" id="ARBA00022679"/>
    </source>
</evidence>
<name>A0A9Q1QHG4_9CARY</name>
<dbReference type="InterPro" id="IPR038578">
    <property type="entry name" value="GT29-like_sf"/>
</dbReference>